<feature type="transmembrane region" description="Helical" evidence="5">
    <location>
        <begin position="184"/>
        <end position="200"/>
    </location>
</feature>
<evidence type="ECO:0000313" key="7">
    <source>
        <dbReference type="Proteomes" id="UP000272238"/>
    </source>
</evidence>
<dbReference type="GO" id="GO:0043953">
    <property type="term" value="P:protein transport by the Tat complex"/>
    <property type="evidence" value="ECO:0007669"/>
    <property type="project" value="UniProtKB-UniRule"/>
</dbReference>
<comment type="subcellular location">
    <subcellularLocation>
        <location evidence="5">Cell membrane</location>
        <topology evidence="5">Multi-pass membrane protein</topology>
    </subcellularLocation>
    <subcellularLocation>
        <location evidence="1">Membrane</location>
        <topology evidence="1">Multi-pass membrane protein</topology>
    </subcellularLocation>
</comment>
<comment type="function">
    <text evidence="5">Part of the twin-arginine translocation (Tat) system that transports large folded proteins containing a characteristic twin-arginine motif in their signal peptide across membranes.</text>
</comment>
<feature type="transmembrane region" description="Helical" evidence="5">
    <location>
        <begin position="150"/>
        <end position="172"/>
    </location>
</feature>
<evidence type="ECO:0000313" key="6">
    <source>
        <dbReference type="EMBL" id="RKQ15142.1"/>
    </source>
</evidence>
<dbReference type="NCBIfam" id="TIGR00945">
    <property type="entry name" value="tatC"/>
    <property type="match status" value="1"/>
</dbReference>
<feature type="transmembrane region" description="Helical" evidence="5">
    <location>
        <begin position="61"/>
        <end position="82"/>
    </location>
</feature>
<keyword evidence="5" id="KW-0811">Translocation</keyword>
<evidence type="ECO:0000256" key="2">
    <source>
        <dbReference type="ARBA" id="ARBA00022692"/>
    </source>
</evidence>
<keyword evidence="5" id="KW-1003">Cell membrane</keyword>
<dbReference type="PANTHER" id="PTHR30371">
    <property type="entry name" value="SEC-INDEPENDENT PROTEIN TRANSLOCASE PROTEIN TATC"/>
    <property type="match status" value="1"/>
</dbReference>
<name>A0A494YY48_9BACL</name>
<keyword evidence="5" id="KW-0653">Protein transport</keyword>
<gene>
    <name evidence="5 6" type="primary">tatC</name>
    <name evidence="6" type="ORF">D8M03_12375</name>
</gene>
<evidence type="ECO:0000256" key="5">
    <source>
        <dbReference type="HAMAP-Rule" id="MF_00902"/>
    </source>
</evidence>
<keyword evidence="7" id="KW-1185">Reference proteome</keyword>
<dbReference type="PANTHER" id="PTHR30371:SF4">
    <property type="entry name" value="SEC-INDEPENDENT PROTEIN TRANSLOCASE PROTEIN TATCD"/>
    <property type="match status" value="1"/>
</dbReference>
<evidence type="ECO:0000256" key="4">
    <source>
        <dbReference type="ARBA" id="ARBA00023136"/>
    </source>
</evidence>
<organism evidence="6 7">
    <name type="scientific">Ureibacillus endophyticus</name>
    <dbReference type="NCBI Taxonomy" id="1978490"/>
    <lineage>
        <taxon>Bacteria</taxon>
        <taxon>Bacillati</taxon>
        <taxon>Bacillota</taxon>
        <taxon>Bacilli</taxon>
        <taxon>Bacillales</taxon>
        <taxon>Caryophanaceae</taxon>
        <taxon>Ureibacillus</taxon>
    </lineage>
</organism>
<comment type="caution">
    <text evidence="6">The sequence shown here is derived from an EMBL/GenBank/DDBJ whole genome shotgun (WGS) entry which is preliminary data.</text>
</comment>
<evidence type="ECO:0000256" key="3">
    <source>
        <dbReference type="ARBA" id="ARBA00022989"/>
    </source>
</evidence>
<comment type="similarity">
    <text evidence="5">Belongs to the TatC family.</text>
</comment>
<keyword evidence="4 5" id="KW-0472">Membrane</keyword>
<keyword evidence="3 5" id="KW-1133">Transmembrane helix</keyword>
<proteinExistence type="inferred from homology"/>
<evidence type="ECO:0000256" key="1">
    <source>
        <dbReference type="ARBA" id="ARBA00004141"/>
    </source>
</evidence>
<dbReference type="GO" id="GO:0009977">
    <property type="term" value="F:proton motive force dependent protein transmembrane transporter activity"/>
    <property type="evidence" value="ECO:0007669"/>
    <property type="project" value="TreeGrafter"/>
</dbReference>
<feature type="transmembrane region" description="Helical" evidence="5">
    <location>
        <begin position="103"/>
        <end position="130"/>
    </location>
</feature>
<dbReference type="HAMAP" id="MF_00902">
    <property type="entry name" value="TatC"/>
    <property type="match status" value="1"/>
</dbReference>
<accession>A0A494YY48</accession>
<dbReference type="Proteomes" id="UP000272238">
    <property type="component" value="Unassembled WGS sequence"/>
</dbReference>
<protein>
    <recommendedName>
        <fullName evidence="5">Sec-independent protein translocase protein TatC</fullName>
    </recommendedName>
</protein>
<dbReference type="RefSeq" id="WP_121215105.1">
    <property type="nucleotide sequence ID" value="NZ_RBZN01000033.1"/>
</dbReference>
<dbReference type="OrthoDB" id="9777044at2"/>
<dbReference type="PRINTS" id="PR01840">
    <property type="entry name" value="TATCFAMILY"/>
</dbReference>
<feature type="transmembrane region" description="Helical" evidence="5">
    <location>
        <begin position="206"/>
        <end position="225"/>
    </location>
</feature>
<dbReference type="GO" id="GO:0065002">
    <property type="term" value="P:intracellular protein transmembrane transport"/>
    <property type="evidence" value="ECO:0007669"/>
    <property type="project" value="TreeGrafter"/>
</dbReference>
<reference evidence="6 7" key="1">
    <citation type="journal article" date="2016" name="Antonie Van Leeuwenhoek">
        <title>Lysinibacillus endophyticus sp. nov., an indole-3-acetic acid producing endophytic bacterium isolated from corn root (Zea mays cv. Xinken-5).</title>
        <authorList>
            <person name="Yu J."/>
            <person name="Guan X."/>
            <person name="Liu C."/>
            <person name="Xiang W."/>
            <person name="Yu Z."/>
            <person name="Liu X."/>
            <person name="Wang G."/>
        </authorList>
    </citation>
    <scope>NUCLEOTIDE SEQUENCE [LARGE SCALE GENOMIC DNA]</scope>
    <source>
        <strain evidence="6 7">DSM 100506</strain>
    </source>
</reference>
<sequence length="241" mass="27999">MENQTMNVIEHLGELRKRIISVLIFFTVFLIVSFFFVEDIYAFLIKDIEQPLAVLSPTDIIWIYFCIASVAALGITTPFFFYHVWKYVSPGLTEEERKSSVMFIPSFFILFFLGITFGFYIIFPTVLQFLLGMVNSMFEAVFTVDKYFKFLFMLTVPLGIIFELPAIVTFLTKIKILTPDILTKYRKGAYMILVIVSVIITPPDFISDILVIVPLFILYEISIILSKYTYRKVRNEVEVLN</sequence>
<dbReference type="GO" id="GO:0033281">
    <property type="term" value="C:TAT protein transport complex"/>
    <property type="evidence" value="ECO:0007669"/>
    <property type="project" value="UniProtKB-UniRule"/>
</dbReference>
<keyword evidence="5" id="KW-0813">Transport</keyword>
<dbReference type="EMBL" id="RBZN01000033">
    <property type="protein sequence ID" value="RKQ15142.1"/>
    <property type="molecule type" value="Genomic_DNA"/>
</dbReference>
<dbReference type="AlphaFoldDB" id="A0A494YY48"/>
<feature type="transmembrane region" description="Helical" evidence="5">
    <location>
        <begin position="20"/>
        <end position="41"/>
    </location>
</feature>
<keyword evidence="2 5" id="KW-0812">Transmembrane</keyword>
<comment type="subunit">
    <text evidence="5">Forms a complex with TatA.</text>
</comment>
<dbReference type="InterPro" id="IPR002033">
    <property type="entry name" value="TatC"/>
</dbReference>
<dbReference type="Pfam" id="PF00902">
    <property type="entry name" value="TatC"/>
    <property type="match status" value="1"/>
</dbReference>